<dbReference type="AlphaFoldDB" id="A0AAD2H0P7"/>
<accession>A0AAD2H0P7</accession>
<evidence type="ECO:0000313" key="1">
    <source>
        <dbReference type="EMBL" id="CAK5267081.1"/>
    </source>
</evidence>
<reference evidence="1" key="1">
    <citation type="submission" date="2023-11" db="EMBL/GenBank/DDBJ databases">
        <authorList>
            <person name="De Vega J J."/>
            <person name="De Vega J J."/>
        </authorList>
    </citation>
    <scope>NUCLEOTIDE SEQUENCE</scope>
</reference>
<gene>
    <name evidence="2" type="ORF">MYCIT1_LOCUS26934</name>
    <name evidence="3" type="ORF">MYCIT1_LOCUS26951</name>
    <name evidence="1" type="ORF">MYCIT1_LOCUS9303</name>
</gene>
<proteinExistence type="predicted"/>
<organism evidence="1 4">
    <name type="scientific">Mycena citricolor</name>
    <dbReference type="NCBI Taxonomy" id="2018698"/>
    <lineage>
        <taxon>Eukaryota</taxon>
        <taxon>Fungi</taxon>
        <taxon>Dikarya</taxon>
        <taxon>Basidiomycota</taxon>
        <taxon>Agaricomycotina</taxon>
        <taxon>Agaricomycetes</taxon>
        <taxon>Agaricomycetidae</taxon>
        <taxon>Agaricales</taxon>
        <taxon>Marasmiineae</taxon>
        <taxon>Mycenaceae</taxon>
        <taxon>Mycena</taxon>
    </lineage>
</organism>
<name>A0AAD2H0P7_9AGAR</name>
<dbReference type="EMBL" id="CAVNYO010000421">
    <property type="protein sequence ID" value="CAK5277817.1"/>
    <property type="molecule type" value="Genomic_DNA"/>
</dbReference>
<dbReference type="EMBL" id="CAVNYO010000420">
    <property type="protein sequence ID" value="CAK5277807.1"/>
    <property type="molecule type" value="Genomic_DNA"/>
</dbReference>
<keyword evidence="4" id="KW-1185">Reference proteome</keyword>
<evidence type="ECO:0000313" key="2">
    <source>
        <dbReference type="EMBL" id="CAK5277807.1"/>
    </source>
</evidence>
<protein>
    <submittedName>
        <fullName evidence="1">Uncharacterized protein</fullName>
    </submittedName>
</protein>
<feature type="non-terminal residue" evidence="1">
    <location>
        <position position="1"/>
    </location>
</feature>
<dbReference type="EMBL" id="CAVNYO010000116">
    <property type="protein sequence ID" value="CAK5267081.1"/>
    <property type="molecule type" value="Genomic_DNA"/>
</dbReference>
<evidence type="ECO:0000313" key="3">
    <source>
        <dbReference type="EMBL" id="CAK5277817.1"/>
    </source>
</evidence>
<sequence>VCSVSIEIPAKSLRPLPRVSNMIAFLHRVRAPGGDECAVSNRELILVSLQIRRNRGKNLISGNLSCAWCKICSGGPTSS</sequence>
<dbReference type="Proteomes" id="UP001295794">
    <property type="component" value="Unassembled WGS sequence"/>
</dbReference>
<comment type="caution">
    <text evidence="1">The sequence shown here is derived from an EMBL/GenBank/DDBJ whole genome shotgun (WGS) entry which is preliminary data.</text>
</comment>
<evidence type="ECO:0000313" key="4">
    <source>
        <dbReference type="Proteomes" id="UP001295794"/>
    </source>
</evidence>